<dbReference type="GeneID" id="37029908"/>
<evidence type="ECO:0000259" key="9">
    <source>
        <dbReference type="Pfam" id="PF13813"/>
    </source>
</evidence>
<keyword evidence="6 8" id="KW-1133">Transmembrane helix</keyword>
<evidence type="ECO:0000256" key="5">
    <source>
        <dbReference type="ARBA" id="ARBA00022692"/>
    </source>
</evidence>
<evidence type="ECO:0000256" key="7">
    <source>
        <dbReference type="ARBA" id="ARBA00023136"/>
    </source>
</evidence>
<dbReference type="Pfam" id="PF13813">
    <property type="entry name" value="MBOAT_2"/>
    <property type="match status" value="1"/>
</dbReference>
<feature type="transmembrane region" description="Helical" evidence="8">
    <location>
        <begin position="99"/>
        <end position="121"/>
    </location>
</feature>
<comment type="pathway">
    <text evidence="2">Secondary metabolite biosynthesis.</text>
</comment>
<protein>
    <recommendedName>
        <fullName evidence="9">Wax synthase domain-containing protein</fullName>
    </recommendedName>
</protein>
<feature type="domain" description="Wax synthase" evidence="9">
    <location>
        <begin position="338"/>
        <end position="408"/>
    </location>
</feature>
<evidence type="ECO:0000313" key="11">
    <source>
        <dbReference type="Proteomes" id="UP000245884"/>
    </source>
</evidence>
<feature type="transmembrane region" description="Helical" evidence="8">
    <location>
        <begin position="455"/>
        <end position="478"/>
    </location>
</feature>
<proteinExistence type="inferred from homology"/>
<dbReference type="InterPro" id="IPR032805">
    <property type="entry name" value="Wax_synthase_dom"/>
</dbReference>
<name>A0A316UZ74_9BASI</name>
<evidence type="ECO:0000256" key="8">
    <source>
        <dbReference type="SAM" id="Phobius"/>
    </source>
</evidence>
<evidence type="ECO:0000313" key="10">
    <source>
        <dbReference type="EMBL" id="PWN29621.1"/>
    </source>
</evidence>
<feature type="transmembrane region" description="Helical" evidence="8">
    <location>
        <begin position="259"/>
        <end position="281"/>
    </location>
</feature>
<feature type="transmembrane region" description="Helical" evidence="8">
    <location>
        <begin position="30"/>
        <end position="58"/>
    </location>
</feature>
<evidence type="ECO:0000256" key="2">
    <source>
        <dbReference type="ARBA" id="ARBA00005179"/>
    </source>
</evidence>
<dbReference type="PANTHER" id="PTHR31595">
    <property type="entry name" value="LONG-CHAIN-ALCOHOL O-FATTY-ACYLTRANSFERASE 3-RELATED"/>
    <property type="match status" value="1"/>
</dbReference>
<feature type="transmembrane region" description="Helical" evidence="8">
    <location>
        <begin position="301"/>
        <end position="322"/>
    </location>
</feature>
<dbReference type="GO" id="GO:0006629">
    <property type="term" value="P:lipid metabolic process"/>
    <property type="evidence" value="ECO:0007669"/>
    <property type="project" value="InterPro"/>
</dbReference>
<comment type="similarity">
    <text evidence="3">Belongs to the wax synthase family.</text>
</comment>
<organism evidence="10 11">
    <name type="scientific">Jaminaea rosea</name>
    <dbReference type="NCBI Taxonomy" id="1569628"/>
    <lineage>
        <taxon>Eukaryota</taxon>
        <taxon>Fungi</taxon>
        <taxon>Dikarya</taxon>
        <taxon>Basidiomycota</taxon>
        <taxon>Ustilaginomycotina</taxon>
        <taxon>Exobasidiomycetes</taxon>
        <taxon>Microstromatales</taxon>
        <taxon>Microstromatales incertae sedis</taxon>
        <taxon>Jaminaea</taxon>
    </lineage>
</organism>
<evidence type="ECO:0000256" key="6">
    <source>
        <dbReference type="ARBA" id="ARBA00022989"/>
    </source>
</evidence>
<reference evidence="10 11" key="1">
    <citation type="journal article" date="2018" name="Mol. Biol. Evol.">
        <title>Broad Genomic Sampling Reveals a Smut Pathogenic Ancestry of the Fungal Clade Ustilaginomycotina.</title>
        <authorList>
            <person name="Kijpornyongpan T."/>
            <person name="Mondo S.J."/>
            <person name="Barry K."/>
            <person name="Sandor L."/>
            <person name="Lee J."/>
            <person name="Lipzen A."/>
            <person name="Pangilinan J."/>
            <person name="LaButti K."/>
            <person name="Hainaut M."/>
            <person name="Henrissat B."/>
            <person name="Grigoriev I.V."/>
            <person name="Spatafora J.W."/>
            <person name="Aime M.C."/>
        </authorList>
    </citation>
    <scope>NUCLEOTIDE SEQUENCE [LARGE SCALE GENOMIC DNA]</scope>
    <source>
        <strain evidence="10 11">MCA 5214</strain>
    </source>
</reference>
<dbReference type="InterPro" id="IPR044851">
    <property type="entry name" value="Wax_synthase"/>
</dbReference>
<gene>
    <name evidence="10" type="ORF">BDZ90DRAFT_258534</name>
</gene>
<dbReference type="Proteomes" id="UP000245884">
    <property type="component" value="Unassembled WGS sequence"/>
</dbReference>
<keyword evidence="4" id="KW-0808">Transferase</keyword>
<dbReference type="STRING" id="1569628.A0A316UZ74"/>
<evidence type="ECO:0000256" key="1">
    <source>
        <dbReference type="ARBA" id="ARBA00004141"/>
    </source>
</evidence>
<dbReference type="AlphaFoldDB" id="A0A316UZ74"/>
<keyword evidence="5 8" id="KW-0812">Transmembrane</keyword>
<dbReference type="GO" id="GO:0016020">
    <property type="term" value="C:membrane"/>
    <property type="evidence" value="ECO:0007669"/>
    <property type="project" value="UniProtKB-SubCell"/>
</dbReference>
<sequence length="504" mass="56812">MNVIGQLLASHYEYAHHVLLDPPARLARGYLFHASGVATLATTLGWLLVFIIGCHVTLPNSSPTVSMLRLFALPWIVAVSVTCALDRERFSLGGDFRDVAIPSAIWLVLAEAIKVCLVTIWDGDKERAPRWIVPESQAHKWEGAVKIEDDEQQSQQGNGKLQKPHATVARRFDLPATWYIVPHPPLLSFRRLVWALDNFAMRRPGTSLLFPGEQRAMEWAYKPMIRSAAVYERAAAAGDAKEAARIRESAPIWFGQLEYGWLGVLIQAAMLYGATRFIFYLDLKASKGPYDFYSLPLVHQYALTFSLGALVAFTFSPLEYILGPLLYALRFPATALIPAFQRPMVASGPTDFWSRRWHQFLRKDFTTLAKLLPGSRESKTLLALWTFSVSAMEHSLVFSRFKATPPTMGHAFWLLLNPSLQGFFVSQGLLILLEQALLGRPKPRERLRIRVVRRSLLWIGLLTTGRWVAGFLVSLGVLDPTEVGAMFKVASVWDDIQRERRIEL</sequence>
<evidence type="ECO:0000256" key="3">
    <source>
        <dbReference type="ARBA" id="ARBA00007282"/>
    </source>
</evidence>
<dbReference type="OrthoDB" id="1077582at2759"/>
<dbReference type="EMBL" id="KZ819663">
    <property type="protein sequence ID" value="PWN29621.1"/>
    <property type="molecule type" value="Genomic_DNA"/>
</dbReference>
<evidence type="ECO:0000256" key="4">
    <source>
        <dbReference type="ARBA" id="ARBA00022679"/>
    </source>
</evidence>
<keyword evidence="7 8" id="KW-0472">Membrane</keyword>
<comment type="subcellular location">
    <subcellularLocation>
        <location evidence="1">Membrane</location>
        <topology evidence="1">Multi-pass membrane protein</topology>
    </subcellularLocation>
</comment>
<dbReference type="GO" id="GO:0008374">
    <property type="term" value="F:O-acyltransferase activity"/>
    <property type="evidence" value="ECO:0007669"/>
    <property type="project" value="InterPro"/>
</dbReference>
<accession>A0A316UZ74</accession>
<feature type="transmembrane region" description="Helical" evidence="8">
    <location>
        <begin position="70"/>
        <end position="87"/>
    </location>
</feature>
<dbReference type="PANTHER" id="PTHR31595:SF57">
    <property type="entry name" value="OS04G0481900 PROTEIN"/>
    <property type="match status" value="1"/>
</dbReference>
<keyword evidence="11" id="KW-1185">Reference proteome</keyword>
<dbReference type="RefSeq" id="XP_025364233.1">
    <property type="nucleotide sequence ID" value="XM_025508085.1"/>
</dbReference>